<dbReference type="InterPro" id="IPR036875">
    <property type="entry name" value="Znf_CCHC_sf"/>
</dbReference>
<name>A0ABQ5A0N3_9ASTR</name>
<dbReference type="SUPFAM" id="SSF57756">
    <property type="entry name" value="Retrovirus zinc finger-like domains"/>
    <property type="match status" value="1"/>
</dbReference>
<feature type="compositionally biased region" description="Acidic residues" evidence="1">
    <location>
        <begin position="111"/>
        <end position="148"/>
    </location>
</feature>
<organism evidence="2 3">
    <name type="scientific">Tanacetum coccineum</name>
    <dbReference type="NCBI Taxonomy" id="301880"/>
    <lineage>
        <taxon>Eukaryota</taxon>
        <taxon>Viridiplantae</taxon>
        <taxon>Streptophyta</taxon>
        <taxon>Embryophyta</taxon>
        <taxon>Tracheophyta</taxon>
        <taxon>Spermatophyta</taxon>
        <taxon>Magnoliopsida</taxon>
        <taxon>eudicotyledons</taxon>
        <taxon>Gunneridae</taxon>
        <taxon>Pentapetalae</taxon>
        <taxon>asterids</taxon>
        <taxon>campanulids</taxon>
        <taxon>Asterales</taxon>
        <taxon>Asteraceae</taxon>
        <taxon>Asteroideae</taxon>
        <taxon>Anthemideae</taxon>
        <taxon>Anthemidinae</taxon>
        <taxon>Tanacetum</taxon>
    </lineage>
</organism>
<keyword evidence="2" id="KW-0548">Nucleotidyltransferase</keyword>
<gene>
    <name evidence="2" type="ORF">Tco_0802259</name>
</gene>
<sequence length="387" mass="42379">MLKASVKVKARERIKVISQSLKNPKPYAKEHSAKDDTYHHCKEVGHYKRNCPAYLTELIKKKKKQVGTTSSSSIFTIELFSFPNKSWVYDTGCVEAIGSDDLVLPNVLEPYEDLDDKEEDSEEDPEMDLDEEEEDLEIDVDDKEEEEPLLASPPPLSPLRTPPPVSESSFDSDIPVTTTTTMGRPFKGPLSTYEVGEPSSIAYASVFSARYELNQLRQDFGILGSLMNRDRIEKTQDQDVNQIRELRHRLTSAEIRLEVASVDRIMPPKRMSNTDIERMIADRVDAAIAAERTPATAKAAAAAAAAETTRAATTAGGAGGSNNLGPAAGAGGPNVVGPTVGVVAMNAVPKVGGCSYKEFMNCEPTNFKGTEGAVRLTRWFERSESVF</sequence>
<reference evidence="2" key="2">
    <citation type="submission" date="2022-01" db="EMBL/GenBank/DDBJ databases">
        <authorList>
            <person name="Yamashiro T."/>
            <person name="Shiraishi A."/>
            <person name="Satake H."/>
            <person name="Nakayama K."/>
        </authorList>
    </citation>
    <scope>NUCLEOTIDE SEQUENCE</scope>
</reference>
<reference evidence="2" key="1">
    <citation type="journal article" date="2022" name="Int. J. Mol. Sci.">
        <title>Draft Genome of Tanacetum Coccineum: Genomic Comparison of Closely Related Tanacetum-Family Plants.</title>
        <authorList>
            <person name="Yamashiro T."/>
            <person name="Shiraishi A."/>
            <person name="Nakayama K."/>
            <person name="Satake H."/>
        </authorList>
    </citation>
    <scope>NUCLEOTIDE SEQUENCE</scope>
</reference>
<dbReference type="Proteomes" id="UP001151760">
    <property type="component" value="Unassembled WGS sequence"/>
</dbReference>
<evidence type="ECO:0000313" key="3">
    <source>
        <dbReference type="Proteomes" id="UP001151760"/>
    </source>
</evidence>
<dbReference type="EMBL" id="BQNB010011797">
    <property type="protein sequence ID" value="GJS95291.1"/>
    <property type="molecule type" value="Genomic_DNA"/>
</dbReference>
<comment type="caution">
    <text evidence="2">The sequence shown here is derived from an EMBL/GenBank/DDBJ whole genome shotgun (WGS) entry which is preliminary data.</text>
</comment>
<evidence type="ECO:0000313" key="2">
    <source>
        <dbReference type="EMBL" id="GJS95291.1"/>
    </source>
</evidence>
<keyword evidence="3" id="KW-1185">Reference proteome</keyword>
<feature type="compositionally biased region" description="Polar residues" evidence="1">
    <location>
        <begin position="166"/>
        <end position="182"/>
    </location>
</feature>
<keyword evidence="2" id="KW-0808">Transferase</keyword>
<dbReference type="GO" id="GO:0003964">
    <property type="term" value="F:RNA-directed DNA polymerase activity"/>
    <property type="evidence" value="ECO:0007669"/>
    <property type="project" value="UniProtKB-KW"/>
</dbReference>
<protein>
    <submittedName>
        <fullName evidence="2">Reverse transcriptase domain-containing protein</fullName>
    </submittedName>
</protein>
<accession>A0ABQ5A0N3</accession>
<evidence type="ECO:0000256" key="1">
    <source>
        <dbReference type="SAM" id="MobiDB-lite"/>
    </source>
</evidence>
<feature type="compositionally biased region" description="Pro residues" evidence="1">
    <location>
        <begin position="151"/>
        <end position="165"/>
    </location>
</feature>
<proteinExistence type="predicted"/>
<feature type="region of interest" description="Disordered" evidence="1">
    <location>
        <begin position="111"/>
        <end position="191"/>
    </location>
</feature>
<keyword evidence="2" id="KW-0695">RNA-directed DNA polymerase</keyword>